<dbReference type="PROSITE" id="PS51257">
    <property type="entry name" value="PROKAR_LIPOPROTEIN"/>
    <property type="match status" value="1"/>
</dbReference>
<dbReference type="Proteomes" id="UP000287701">
    <property type="component" value="Chromosome"/>
</dbReference>
<dbReference type="EMBL" id="CP035107">
    <property type="protein sequence ID" value="QAR31376.1"/>
    <property type="molecule type" value="Genomic_DNA"/>
</dbReference>
<feature type="chain" id="PRO_5019577379" description="Lipoprotein" evidence="2">
    <location>
        <begin position="19"/>
        <end position="82"/>
    </location>
</feature>
<reference evidence="3 4" key="1">
    <citation type="submission" date="2019-01" db="EMBL/GenBank/DDBJ databases">
        <title>Whole Genome of Ornithobacterium rhinotracheale FARPER-174b.</title>
        <authorList>
            <person name="Tataje-Lavanda L.A."/>
            <person name="Montalvan A."/>
            <person name="Montesinos R."/>
            <person name="Zimic M."/>
            <person name="Fernandez-Sanchez M."/>
            <person name="Fernandez-Diaz M."/>
        </authorList>
    </citation>
    <scope>NUCLEOTIDE SEQUENCE [LARGE SCALE GENOMIC DNA]</scope>
    <source>
        <strain evidence="3 4">FARPER-174b</strain>
    </source>
</reference>
<dbReference type="RefSeq" id="WP_128501808.1">
    <property type="nucleotide sequence ID" value="NZ_CP035107.1"/>
</dbReference>
<proteinExistence type="predicted"/>
<feature type="signal peptide" evidence="2">
    <location>
        <begin position="1"/>
        <end position="18"/>
    </location>
</feature>
<accession>A0A410JT56</accession>
<keyword evidence="2" id="KW-0732">Signal</keyword>
<evidence type="ECO:0000256" key="1">
    <source>
        <dbReference type="SAM" id="MobiDB-lite"/>
    </source>
</evidence>
<evidence type="ECO:0008006" key="5">
    <source>
        <dbReference type="Google" id="ProtNLM"/>
    </source>
</evidence>
<feature type="region of interest" description="Disordered" evidence="1">
    <location>
        <begin position="25"/>
        <end position="67"/>
    </location>
</feature>
<dbReference type="AlphaFoldDB" id="A0A410JT56"/>
<organism evidence="3 4">
    <name type="scientific">Ornithobacterium rhinotracheale</name>
    <dbReference type="NCBI Taxonomy" id="28251"/>
    <lineage>
        <taxon>Bacteria</taxon>
        <taxon>Pseudomonadati</taxon>
        <taxon>Bacteroidota</taxon>
        <taxon>Flavobacteriia</taxon>
        <taxon>Flavobacteriales</taxon>
        <taxon>Weeksellaceae</taxon>
        <taxon>Ornithobacterium</taxon>
    </lineage>
</organism>
<evidence type="ECO:0000313" key="4">
    <source>
        <dbReference type="Proteomes" id="UP000287701"/>
    </source>
</evidence>
<evidence type="ECO:0000313" key="3">
    <source>
        <dbReference type="EMBL" id="QAR31376.1"/>
    </source>
</evidence>
<sequence length="82" mass="9224">MRKIIILIVGFMLFSACTDGTLSIMEEEPKRAGNSSESVESNQDKTPSKTDSIQNKGKQENLKLKHGRIITSNQAAIWHHRK</sequence>
<name>A0A410JT56_ORNRH</name>
<gene>
    <name evidence="3" type="ORF">EQP59_08490</name>
</gene>
<evidence type="ECO:0000256" key="2">
    <source>
        <dbReference type="SAM" id="SignalP"/>
    </source>
</evidence>
<protein>
    <recommendedName>
        <fullName evidence="5">Lipoprotein</fullName>
    </recommendedName>
</protein>